<dbReference type="Proteomes" id="UP001596989">
    <property type="component" value="Unassembled WGS sequence"/>
</dbReference>
<evidence type="ECO:0008006" key="3">
    <source>
        <dbReference type="Google" id="ProtNLM"/>
    </source>
</evidence>
<name>A0ABW3HLY3_9BACL</name>
<sequence length="40" mass="4584">MNTASRSCLEVCDVTRSFGNKEVIHTTSFRTQQREFSGFL</sequence>
<proteinExistence type="predicted"/>
<evidence type="ECO:0000313" key="2">
    <source>
        <dbReference type="Proteomes" id="UP001596989"/>
    </source>
</evidence>
<organism evidence="1 2">
    <name type="scientific">Paenibacillus chungangensis</name>
    <dbReference type="NCBI Taxonomy" id="696535"/>
    <lineage>
        <taxon>Bacteria</taxon>
        <taxon>Bacillati</taxon>
        <taxon>Bacillota</taxon>
        <taxon>Bacilli</taxon>
        <taxon>Bacillales</taxon>
        <taxon>Paenibacillaceae</taxon>
        <taxon>Paenibacillus</taxon>
    </lineage>
</organism>
<protein>
    <recommendedName>
        <fullName evidence="3">ABC transporter ATP-binding protein</fullName>
    </recommendedName>
</protein>
<reference evidence="2" key="1">
    <citation type="journal article" date="2019" name="Int. J. Syst. Evol. Microbiol.">
        <title>The Global Catalogue of Microorganisms (GCM) 10K type strain sequencing project: providing services to taxonomists for standard genome sequencing and annotation.</title>
        <authorList>
            <consortium name="The Broad Institute Genomics Platform"/>
            <consortium name="The Broad Institute Genome Sequencing Center for Infectious Disease"/>
            <person name="Wu L."/>
            <person name="Ma J."/>
        </authorList>
    </citation>
    <scope>NUCLEOTIDE SEQUENCE [LARGE SCALE GENOMIC DNA]</scope>
    <source>
        <strain evidence="2">CCUG 59129</strain>
    </source>
</reference>
<comment type="caution">
    <text evidence="1">The sequence shown here is derived from an EMBL/GenBank/DDBJ whole genome shotgun (WGS) entry which is preliminary data.</text>
</comment>
<keyword evidence="2" id="KW-1185">Reference proteome</keyword>
<accession>A0ABW3HLY3</accession>
<gene>
    <name evidence="1" type="ORF">ACFQ2I_03810</name>
</gene>
<evidence type="ECO:0000313" key="1">
    <source>
        <dbReference type="EMBL" id="MFD0958506.1"/>
    </source>
</evidence>
<dbReference type="EMBL" id="JBHTJZ010000005">
    <property type="protein sequence ID" value="MFD0958506.1"/>
    <property type="molecule type" value="Genomic_DNA"/>
</dbReference>
<dbReference type="RefSeq" id="WP_377562293.1">
    <property type="nucleotide sequence ID" value="NZ_JBHTJZ010000005.1"/>
</dbReference>